<evidence type="ECO:0000256" key="1">
    <source>
        <dbReference type="ARBA" id="ARBA00004806"/>
    </source>
</evidence>
<protein>
    <recommendedName>
        <fullName evidence="3">Adenylyl-sulfate kinase</fullName>
    </recommendedName>
</protein>
<organism evidence="8 9">
    <name type="scientific">Alicyclobacillus fodiniaquatilis</name>
    <dbReference type="NCBI Taxonomy" id="1661150"/>
    <lineage>
        <taxon>Bacteria</taxon>
        <taxon>Bacillati</taxon>
        <taxon>Bacillota</taxon>
        <taxon>Bacilli</taxon>
        <taxon>Bacillales</taxon>
        <taxon>Alicyclobacillaceae</taxon>
        <taxon>Alicyclobacillus</taxon>
    </lineage>
</organism>
<gene>
    <name evidence="8" type="ORF">ACFSB2_15025</name>
</gene>
<keyword evidence="4 8" id="KW-0808">Transferase</keyword>
<dbReference type="PANTHER" id="PTHR11055:SF63">
    <property type="entry name" value="ADENYLYL-SULFATE KINASE 1, CHLOROPLASTIC"/>
    <property type="match status" value="1"/>
</dbReference>
<accession>A0ABW4JLL4</accession>
<dbReference type="RefSeq" id="WP_377943908.1">
    <property type="nucleotide sequence ID" value="NZ_JBHUCX010000040.1"/>
</dbReference>
<evidence type="ECO:0000256" key="2">
    <source>
        <dbReference type="ARBA" id="ARBA00007008"/>
    </source>
</evidence>
<evidence type="ECO:0000259" key="7">
    <source>
        <dbReference type="Pfam" id="PF01583"/>
    </source>
</evidence>
<dbReference type="PANTHER" id="PTHR11055">
    <property type="entry name" value="BIFUNCTIONAL 3'-PHOSPHOADENOSINE 5'-PHOSPHOSULFATE SYNTHASE"/>
    <property type="match status" value="1"/>
</dbReference>
<feature type="non-terminal residue" evidence="8">
    <location>
        <position position="1"/>
    </location>
</feature>
<proteinExistence type="inferred from homology"/>
<keyword evidence="6" id="KW-0067">ATP-binding</keyword>
<evidence type="ECO:0000313" key="9">
    <source>
        <dbReference type="Proteomes" id="UP001597079"/>
    </source>
</evidence>
<dbReference type="Proteomes" id="UP001597079">
    <property type="component" value="Unassembled WGS sequence"/>
</dbReference>
<name>A0ABW4JLL4_9BACL</name>
<keyword evidence="8" id="KW-0418">Kinase</keyword>
<evidence type="ECO:0000256" key="4">
    <source>
        <dbReference type="ARBA" id="ARBA00022679"/>
    </source>
</evidence>
<evidence type="ECO:0000256" key="5">
    <source>
        <dbReference type="ARBA" id="ARBA00022741"/>
    </source>
</evidence>
<comment type="pathway">
    <text evidence="1">Sulfur metabolism; hydrogen sulfide biosynthesis; sulfite from sulfate: step 2/3.</text>
</comment>
<comment type="caution">
    <text evidence="8">The sequence shown here is derived from an EMBL/GenBank/DDBJ whole genome shotgun (WGS) entry which is preliminary data.</text>
</comment>
<comment type="similarity">
    <text evidence="2">Belongs to the APS kinase family.</text>
</comment>
<dbReference type="GO" id="GO:0004020">
    <property type="term" value="F:adenylylsulfate kinase activity"/>
    <property type="evidence" value="ECO:0007669"/>
    <property type="project" value="UniProtKB-EC"/>
</dbReference>
<evidence type="ECO:0000313" key="8">
    <source>
        <dbReference type="EMBL" id="MFD1676015.1"/>
    </source>
</evidence>
<dbReference type="SUPFAM" id="SSF52540">
    <property type="entry name" value="P-loop containing nucleoside triphosphate hydrolases"/>
    <property type="match status" value="1"/>
</dbReference>
<dbReference type="InterPro" id="IPR027417">
    <property type="entry name" value="P-loop_NTPase"/>
</dbReference>
<evidence type="ECO:0000256" key="3">
    <source>
        <dbReference type="ARBA" id="ARBA00018163"/>
    </source>
</evidence>
<sequence>RRTSGHTNLQPKQTKWDFHTFSVWCVHHIDLIPQLNLDNSIVRHQTTIEKQDYERLNGHKGLCLWFTGISGAGKSTIANAVEERLHTIGIHTYLPDGDNVRKGLNGDLGFSNVDRKENI</sequence>
<evidence type="ECO:0000256" key="6">
    <source>
        <dbReference type="ARBA" id="ARBA00022840"/>
    </source>
</evidence>
<feature type="domain" description="APS kinase" evidence="7">
    <location>
        <begin position="60"/>
        <end position="119"/>
    </location>
</feature>
<keyword evidence="5" id="KW-0547">Nucleotide-binding</keyword>
<keyword evidence="9" id="KW-1185">Reference proteome</keyword>
<dbReference type="Pfam" id="PF01583">
    <property type="entry name" value="APS_kinase"/>
    <property type="match status" value="1"/>
</dbReference>
<dbReference type="InterPro" id="IPR059117">
    <property type="entry name" value="APS_kinase_dom"/>
</dbReference>
<dbReference type="EMBL" id="JBHUCX010000040">
    <property type="protein sequence ID" value="MFD1676015.1"/>
    <property type="molecule type" value="Genomic_DNA"/>
</dbReference>
<dbReference type="Gene3D" id="3.40.50.300">
    <property type="entry name" value="P-loop containing nucleotide triphosphate hydrolases"/>
    <property type="match status" value="1"/>
</dbReference>
<reference evidence="9" key="1">
    <citation type="journal article" date="2019" name="Int. J. Syst. Evol. Microbiol.">
        <title>The Global Catalogue of Microorganisms (GCM) 10K type strain sequencing project: providing services to taxonomists for standard genome sequencing and annotation.</title>
        <authorList>
            <consortium name="The Broad Institute Genomics Platform"/>
            <consortium name="The Broad Institute Genome Sequencing Center for Infectious Disease"/>
            <person name="Wu L."/>
            <person name="Ma J."/>
        </authorList>
    </citation>
    <scope>NUCLEOTIDE SEQUENCE [LARGE SCALE GENOMIC DNA]</scope>
    <source>
        <strain evidence="9">CGMCC 1.12286</strain>
    </source>
</reference>